<dbReference type="EMBL" id="JABEQG010000051">
    <property type="protein sequence ID" value="MBB2157971.1"/>
    <property type="molecule type" value="Genomic_DNA"/>
</dbReference>
<dbReference type="RefSeq" id="WP_012553933.1">
    <property type="nucleotide sequence ID" value="NZ_JABEQG010000051.1"/>
</dbReference>
<proteinExistence type="predicted"/>
<dbReference type="AlphaFoldDB" id="A0A7W4I7Z0"/>
<organism evidence="1 2">
    <name type="scientific">Gluconacetobacter diazotrophicus</name>
    <name type="common">Acetobacter diazotrophicus</name>
    <dbReference type="NCBI Taxonomy" id="33996"/>
    <lineage>
        <taxon>Bacteria</taxon>
        <taxon>Pseudomonadati</taxon>
        <taxon>Pseudomonadota</taxon>
        <taxon>Alphaproteobacteria</taxon>
        <taxon>Acetobacterales</taxon>
        <taxon>Acetobacteraceae</taxon>
        <taxon>Gluconacetobacter</taxon>
    </lineage>
</organism>
<gene>
    <name evidence="1" type="ORF">HLH33_16970</name>
</gene>
<dbReference type="Proteomes" id="UP000550787">
    <property type="component" value="Unassembled WGS sequence"/>
</dbReference>
<evidence type="ECO:0000313" key="1">
    <source>
        <dbReference type="EMBL" id="MBB2157971.1"/>
    </source>
</evidence>
<accession>A0A7W4I7Z0</accession>
<sequence>MKTSSYRDTRRVQHPNILSSDQIGNATALRWTLRDRIEGYFVALVVTIYLKLT</sequence>
<evidence type="ECO:0000313" key="2">
    <source>
        <dbReference type="Proteomes" id="UP000550787"/>
    </source>
</evidence>
<name>A0A7W4I7Z0_GLUDI</name>
<comment type="caution">
    <text evidence="1">The sequence shown here is derived from an EMBL/GenBank/DDBJ whole genome shotgun (WGS) entry which is preliminary data.</text>
</comment>
<protein>
    <submittedName>
        <fullName evidence="1">Uncharacterized protein</fullName>
    </submittedName>
</protein>
<reference evidence="1 2" key="1">
    <citation type="submission" date="2020-04" db="EMBL/GenBank/DDBJ databases">
        <title>Description of novel Gluconacetobacter.</title>
        <authorList>
            <person name="Sombolestani A."/>
        </authorList>
    </citation>
    <scope>NUCLEOTIDE SEQUENCE [LARGE SCALE GENOMIC DNA]</scope>
    <source>
        <strain evidence="1 2">LMG 7603</strain>
    </source>
</reference>